<dbReference type="CDD" id="cd00190">
    <property type="entry name" value="Tryp_SPc"/>
    <property type="match status" value="1"/>
</dbReference>
<keyword evidence="4 7" id="KW-0720">Serine protease</keyword>
<dbReference type="PROSITE" id="PS50240">
    <property type="entry name" value="TRYPSIN_DOM"/>
    <property type="match status" value="1"/>
</dbReference>
<evidence type="ECO:0000313" key="10">
    <source>
        <dbReference type="Proteomes" id="UP000536092"/>
    </source>
</evidence>
<comment type="caution">
    <text evidence="9">The sequence shown here is derived from an EMBL/GenBank/DDBJ whole genome shotgun (WGS) entry which is preliminary data.</text>
</comment>
<dbReference type="InterPro" id="IPR001314">
    <property type="entry name" value="Peptidase_S1A"/>
</dbReference>
<keyword evidence="10" id="KW-1185">Reference proteome</keyword>
<dbReference type="Gene3D" id="2.40.10.10">
    <property type="entry name" value="Trypsin-like serine proteases"/>
    <property type="match status" value="2"/>
</dbReference>
<dbReference type="OrthoDB" id="5565075at2759"/>
<accession>A0A7L1W8X6</accession>
<dbReference type="InterPro" id="IPR043504">
    <property type="entry name" value="Peptidase_S1_PA_chymotrypsin"/>
</dbReference>
<dbReference type="PRINTS" id="PR00722">
    <property type="entry name" value="CHYMOTRYPSIN"/>
</dbReference>
<gene>
    <name evidence="9" type="primary">Mct1a_0</name>
    <name evidence="9" type="ORF">CERBRA_R13446</name>
</gene>
<name>A0A7L1W8X6_9PASS</name>
<evidence type="ECO:0000256" key="6">
    <source>
        <dbReference type="ARBA" id="ARBA00023157"/>
    </source>
</evidence>
<dbReference type="Proteomes" id="UP000536092">
    <property type="component" value="Unassembled WGS sequence"/>
</dbReference>
<dbReference type="FunFam" id="2.40.10.10:FF:000014">
    <property type="entry name" value="Complement factor D"/>
    <property type="match status" value="1"/>
</dbReference>
<dbReference type="GO" id="GO:0005737">
    <property type="term" value="C:cytoplasm"/>
    <property type="evidence" value="ECO:0007669"/>
    <property type="project" value="TreeGrafter"/>
</dbReference>
<keyword evidence="6" id="KW-1015">Disulfide bond</keyword>
<feature type="non-terminal residue" evidence="9">
    <location>
        <position position="1"/>
    </location>
</feature>
<evidence type="ECO:0000256" key="2">
    <source>
        <dbReference type="ARBA" id="ARBA00022729"/>
    </source>
</evidence>
<evidence type="ECO:0000256" key="5">
    <source>
        <dbReference type="ARBA" id="ARBA00023145"/>
    </source>
</evidence>
<evidence type="ECO:0000313" key="9">
    <source>
        <dbReference type="EMBL" id="NXO93751.1"/>
    </source>
</evidence>
<dbReference type="GO" id="GO:0004252">
    <property type="term" value="F:serine-type endopeptidase activity"/>
    <property type="evidence" value="ECO:0007669"/>
    <property type="project" value="InterPro"/>
</dbReference>
<dbReference type="SMART" id="SM00020">
    <property type="entry name" value="Tryp_SPc"/>
    <property type="match status" value="1"/>
</dbReference>
<dbReference type="PROSITE" id="PS00134">
    <property type="entry name" value="TRYPSIN_HIS"/>
    <property type="match status" value="1"/>
</dbReference>
<dbReference type="AlphaFoldDB" id="A0A7L1W8X6"/>
<sequence>GRIIGGREVKRHSRPYMAYLQIENGLQSSFCGGFLIHPGIVLSAAHCVPEKGRVSITVILGAHNISDKEPSQQKIRVQQWVIHPNYSPEGYQNDIVLLKLKSKARINKNVKTISFPGSNERLREGAKCSVSGWGWTSQGRHRTNVMREVELKVQKEKICQQLFRNYQPQSMICVGDEKNKKASYNGDSGGPLVCNRTAHGIVSHRRKDFLFPEVFTRILYFEPWIRRQLRR</sequence>
<dbReference type="InterPro" id="IPR009003">
    <property type="entry name" value="Peptidase_S1_PA"/>
</dbReference>
<evidence type="ECO:0000256" key="4">
    <source>
        <dbReference type="ARBA" id="ARBA00022825"/>
    </source>
</evidence>
<dbReference type="Pfam" id="PF00089">
    <property type="entry name" value="Trypsin"/>
    <property type="match status" value="1"/>
</dbReference>
<dbReference type="PANTHER" id="PTHR24271">
    <property type="entry name" value="KALLIKREIN-RELATED"/>
    <property type="match status" value="1"/>
</dbReference>
<dbReference type="InterPro" id="IPR033116">
    <property type="entry name" value="TRYPSIN_SER"/>
</dbReference>
<dbReference type="EMBL" id="VXBV01003253">
    <property type="protein sequence ID" value="NXO93751.1"/>
    <property type="molecule type" value="Genomic_DNA"/>
</dbReference>
<evidence type="ECO:0000259" key="8">
    <source>
        <dbReference type="PROSITE" id="PS50240"/>
    </source>
</evidence>
<keyword evidence="2" id="KW-0732">Signal</keyword>
<keyword evidence="5" id="KW-0865">Zymogen</keyword>
<organism evidence="9 10">
    <name type="scientific">Certhia brachydactyla</name>
    <name type="common">short-toed tree-creeper</name>
    <dbReference type="NCBI Taxonomy" id="73330"/>
    <lineage>
        <taxon>Eukaryota</taxon>
        <taxon>Metazoa</taxon>
        <taxon>Chordata</taxon>
        <taxon>Craniata</taxon>
        <taxon>Vertebrata</taxon>
        <taxon>Euteleostomi</taxon>
        <taxon>Archelosauria</taxon>
        <taxon>Archosauria</taxon>
        <taxon>Dinosauria</taxon>
        <taxon>Saurischia</taxon>
        <taxon>Theropoda</taxon>
        <taxon>Coelurosauria</taxon>
        <taxon>Aves</taxon>
        <taxon>Neognathae</taxon>
        <taxon>Neoaves</taxon>
        <taxon>Telluraves</taxon>
        <taxon>Australaves</taxon>
        <taxon>Passeriformes</taxon>
        <taxon>Certhiidae</taxon>
        <taxon>Certhiinae</taxon>
        <taxon>Certhia</taxon>
    </lineage>
</organism>
<evidence type="ECO:0000256" key="3">
    <source>
        <dbReference type="ARBA" id="ARBA00022801"/>
    </source>
</evidence>
<feature type="domain" description="Peptidase S1" evidence="8">
    <location>
        <begin position="3"/>
        <end position="230"/>
    </location>
</feature>
<dbReference type="PROSITE" id="PS00135">
    <property type="entry name" value="TRYPSIN_SER"/>
    <property type="match status" value="1"/>
</dbReference>
<dbReference type="InterPro" id="IPR001254">
    <property type="entry name" value="Trypsin_dom"/>
</dbReference>
<keyword evidence="3 7" id="KW-0378">Hydrolase</keyword>
<reference evidence="9 10" key="1">
    <citation type="submission" date="2019-09" db="EMBL/GenBank/DDBJ databases">
        <title>Bird 10,000 Genomes (B10K) Project - Family phase.</title>
        <authorList>
            <person name="Zhang G."/>
        </authorList>
    </citation>
    <scope>NUCLEOTIDE SEQUENCE [LARGE SCALE GENOMIC DNA]</scope>
    <source>
        <strain evidence="9">B10K-DU-002-20</strain>
        <tissue evidence="9">Muscle</tissue>
    </source>
</reference>
<evidence type="ECO:0000256" key="1">
    <source>
        <dbReference type="ARBA" id="ARBA00022670"/>
    </source>
</evidence>
<dbReference type="PANTHER" id="PTHR24271:SF81">
    <property type="entry name" value="GRANZYME B"/>
    <property type="match status" value="1"/>
</dbReference>
<proteinExistence type="predicted"/>
<dbReference type="SUPFAM" id="SSF50494">
    <property type="entry name" value="Trypsin-like serine proteases"/>
    <property type="match status" value="1"/>
</dbReference>
<evidence type="ECO:0000256" key="7">
    <source>
        <dbReference type="RuleBase" id="RU363034"/>
    </source>
</evidence>
<dbReference type="InterPro" id="IPR018114">
    <property type="entry name" value="TRYPSIN_HIS"/>
</dbReference>
<protein>
    <submittedName>
        <fullName evidence="9">MCT1A protease</fullName>
    </submittedName>
</protein>
<dbReference type="GO" id="GO:0006508">
    <property type="term" value="P:proteolysis"/>
    <property type="evidence" value="ECO:0007669"/>
    <property type="project" value="UniProtKB-KW"/>
</dbReference>
<feature type="non-terminal residue" evidence="9">
    <location>
        <position position="231"/>
    </location>
</feature>
<keyword evidence="1 7" id="KW-0645">Protease</keyword>